<feature type="region of interest" description="Disordered" evidence="1">
    <location>
        <begin position="930"/>
        <end position="979"/>
    </location>
</feature>
<evidence type="ECO:0000313" key="3">
    <source>
        <dbReference type="Proteomes" id="UP000078542"/>
    </source>
</evidence>
<feature type="compositionally biased region" description="Basic and acidic residues" evidence="1">
    <location>
        <begin position="790"/>
        <end position="799"/>
    </location>
</feature>
<gene>
    <name evidence="2" type="ORF">ALC62_07513</name>
</gene>
<feature type="compositionally biased region" description="Polar residues" evidence="1">
    <location>
        <begin position="1037"/>
        <end position="1050"/>
    </location>
</feature>
<feature type="compositionally biased region" description="Polar residues" evidence="1">
    <location>
        <begin position="963"/>
        <end position="976"/>
    </location>
</feature>
<feature type="region of interest" description="Disordered" evidence="1">
    <location>
        <begin position="1027"/>
        <end position="1050"/>
    </location>
</feature>
<feature type="compositionally biased region" description="Basic and acidic residues" evidence="1">
    <location>
        <begin position="1027"/>
        <end position="1036"/>
    </location>
</feature>
<feature type="region of interest" description="Disordered" evidence="1">
    <location>
        <begin position="1092"/>
        <end position="1129"/>
    </location>
</feature>
<dbReference type="STRING" id="456900.A0A151II29"/>
<feature type="region of interest" description="Disordered" evidence="1">
    <location>
        <begin position="337"/>
        <end position="366"/>
    </location>
</feature>
<feature type="region of interest" description="Disordered" evidence="1">
    <location>
        <begin position="400"/>
        <end position="441"/>
    </location>
</feature>
<feature type="region of interest" description="Disordered" evidence="1">
    <location>
        <begin position="1212"/>
        <end position="1262"/>
    </location>
</feature>
<evidence type="ECO:0000256" key="1">
    <source>
        <dbReference type="SAM" id="MobiDB-lite"/>
    </source>
</evidence>
<feature type="region of interest" description="Disordered" evidence="1">
    <location>
        <begin position="599"/>
        <end position="632"/>
    </location>
</feature>
<keyword evidence="3" id="KW-1185">Reference proteome</keyword>
<feature type="region of interest" description="Disordered" evidence="1">
    <location>
        <begin position="192"/>
        <end position="211"/>
    </location>
</feature>
<feature type="compositionally biased region" description="Polar residues" evidence="1">
    <location>
        <begin position="1248"/>
        <end position="1261"/>
    </location>
</feature>
<feature type="compositionally biased region" description="Basic residues" evidence="1">
    <location>
        <begin position="804"/>
        <end position="814"/>
    </location>
</feature>
<feature type="compositionally biased region" description="Polar residues" evidence="1">
    <location>
        <begin position="822"/>
        <end position="841"/>
    </location>
</feature>
<feature type="region of interest" description="Disordered" evidence="1">
    <location>
        <begin position="274"/>
        <end position="309"/>
    </location>
</feature>
<feature type="compositionally biased region" description="Basic and acidic residues" evidence="1">
    <location>
        <begin position="685"/>
        <end position="696"/>
    </location>
</feature>
<evidence type="ECO:0000313" key="2">
    <source>
        <dbReference type="EMBL" id="KYN01684.1"/>
    </source>
</evidence>
<feature type="region of interest" description="Disordered" evidence="1">
    <location>
        <begin position="1"/>
        <end position="25"/>
    </location>
</feature>
<name>A0A151II29_9HYME</name>
<feature type="compositionally biased region" description="Polar residues" evidence="1">
    <location>
        <begin position="1171"/>
        <end position="1189"/>
    </location>
</feature>
<feature type="region of interest" description="Disordered" evidence="1">
    <location>
        <begin position="1158"/>
        <end position="1194"/>
    </location>
</feature>
<feature type="compositionally biased region" description="Polar residues" evidence="1">
    <location>
        <begin position="1104"/>
        <end position="1114"/>
    </location>
</feature>
<feature type="compositionally biased region" description="Basic and acidic residues" evidence="1">
    <location>
        <begin position="1223"/>
        <end position="1233"/>
    </location>
</feature>
<proteinExistence type="predicted"/>
<feature type="compositionally biased region" description="Basic and acidic residues" evidence="1">
    <location>
        <begin position="754"/>
        <end position="764"/>
    </location>
</feature>
<reference evidence="2 3" key="1">
    <citation type="submission" date="2016-03" db="EMBL/GenBank/DDBJ databases">
        <title>Cyphomyrmex costatus WGS genome.</title>
        <authorList>
            <person name="Nygaard S."/>
            <person name="Hu H."/>
            <person name="Boomsma J."/>
            <person name="Zhang G."/>
        </authorList>
    </citation>
    <scope>NUCLEOTIDE SEQUENCE [LARGE SCALE GENOMIC DNA]</scope>
    <source>
        <strain evidence="2">MS0001</strain>
        <tissue evidence="2">Whole body</tissue>
    </source>
</reference>
<organism evidence="2 3">
    <name type="scientific">Cyphomyrmex costatus</name>
    <dbReference type="NCBI Taxonomy" id="456900"/>
    <lineage>
        <taxon>Eukaryota</taxon>
        <taxon>Metazoa</taxon>
        <taxon>Ecdysozoa</taxon>
        <taxon>Arthropoda</taxon>
        <taxon>Hexapoda</taxon>
        <taxon>Insecta</taxon>
        <taxon>Pterygota</taxon>
        <taxon>Neoptera</taxon>
        <taxon>Endopterygota</taxon>
        <taxon>Hymenoptera</taxon>
        <taxon>Apocrita</taxon>
        <taxon>Aculeata</taxon>
        <taxon>Formicoidea</taxon>
        <taxon>Formicidae</taxon>
        <taxon>Myrmicinae</taxon>
        <taxon>Cyphomyrmex</taxon>
    </lineage>
</organism>
<feature type="compositionally biased region" description="Basic and acidic residues" evidence="1">
    <location>
        <begin position="194"/>
        <end position="203"/>
    </location>
</feature>
<protein>
    <submittedName>
        <fullName evidence="2">Uncharacterized protein</fullName>
    </submittedName>
</protein>
<dbReference type="Proteomes" id="UP000078542">
    <property type="component" value="Unassembled WGS sequence"/>
</dbReference>
<feature type="compositionally biased region" description="Low complexity" evidence="1">
    <location>
        <begin position="722"/>
        <end position="733"/>
    </location>
</feature>
<accession>A0A151II29</accession>
<dbReference type="EMBL" id="KQ977586">
    <property type="protein sequence ID" value="KYN01684.1"/>
    <property type="molecule type" value="Genomic_DNA"/>
</dbReference>
<sequence>MSTADTALSISIKMAPGPEHRQEPVAPDKIAESDRAADAAAAAAAAADVVIDIENVNAVSTSGSSNSNNNNDDDVAVAAVAVAVIAAEQSSNIEIAPANFAAGAADSISQSSPLNSGADSKQYAPEMAVPALNRARTRPRKYILNTPFWCSISSRNFFQTIQKTDLQSTLGVENQAETRAFFSASLFSLTKPSAGERKGRQGREGGGGARELFRGSRVAPRGLRTPLEEPATLSMLNDNELRALLDEAITYKCPKDREGKSTLFKELLQEAEADETEEGRRVISNSRCLPGSNRRRHKRESVSERLTHGGSLQNLAQPLASEFDSSFAYLASSSCHTYGSNRRKNKKYTGPSVSARQREGGSLPSNVNASHNLASLANLDLIFDKKKSFCEERSAYDWTNKEKSKSLDKPSYTKSETREKRVSKGKYGTNEMLESDNPPPEYKSDYMVIDLGDVEVGAISERSVGSTASGIQRPRSLDTENDEGTELKIIEPRKPIHYVTRATFDIAQTPVDTTIEFPIRDHKQEKSKMSVNGTEVTGALFQPHNSVKCGIGGASNGSSTSQSKIVPSLCSVMPASWQTQNITMEGPRYTTQHITMKDPSVSGEKKSLDENGNAVQTYNGERKKPRRKHTQEHNVKVYNAENVEGHRNEDIDSLINFIENKESKSKKGKTGNPVRVKTSSGTKPRTREKDTKREQLPSKLKKSNSLEEISKTKLEDLTTEKSPSSSGASSVSSQHGVNIALRRPKQRSTGDATVDSRGDRRSWGTEEGQSIYCNDTGEDYTSRRNSNKKINPEPEHETEFLVVTKKKKAKKQRRSSSGSRAPNLTTSGSYLQNSRGFSNDYRTPLSPELRRKSASSMPPSDKSADSSDLDSVHSLPVTSNTSKHNLSKIAASSGGTPQASYADITRMAISNINMSTNLTMSAMLNTSSWPSVPPKTFSEPDKVPQDYYPSLDELQHPDRKARQQQTQSNHAATSLSLAFEKPLSPTLAKMKSSSDRKKAEAQEEAINKNIQVFKYVQDIEKMHESLTQASDHKEQKNMTPSNYSPNSNETIATNAVTPRYNNNNSTTMNYNPIDTDNNPNCTVNNKDCVTLPRANNSRSRRNYVHSNQNIQTQGSHEEQHMKKPASSYHEEVIKKSHNIDTPPQSESRANPTIVSHDCADAQKSKTAKPMQDSQSGEPECSNNKTTGGESRTARVTKEYQNTAMKHDAVKVVVSQSQNSKQDNQQRDETESKKTKSPNAQSEKDHPQRSSVETQQMKSSTPRPAVILLDETSSDIAKNNNLPTELTFGFEINELLLSEDNGNEETPTVAANPVFSPTVPPLINKPPPNNFGRNPPLFAEKPVRYDKFSNYHMQQPNAHVTPMHPVMVQPLPYMGYPTRFAPPTYLPPPPPPPPGIIEKFHPPKEDFSMLYVAPEEELNVQTYNHDKIVSFVGLAWDAVMKEMPVPGRIQFYSGQ</sequence>
<feature type="region of interest" description="Disordered" evidence="1">
    <location>
        <begin position="662"/>
        <end position="898"/>
    </location>
</feature>
<feature type="compositionally biased region" description="Basic and acidic residues" evidence="1">
    <location>
        <begin position="704"/>
        <end position="719"/>
    </location>
</feature>
<feature type="compositionally biased region" description="Low complexity" evidence="1">
    <location>
        <begin position="1212"/>
        <end position="1222"/>
    </location>
</feature>